<dbReference type="Gene3D" id="2.60.40.1180">
    <property type="entry name" value="Golgi alpha-mannosidase II"/>
    <property type="match status" value="1"/>
</dbReference>
<proteinExistence type="inferred from homology"/>
<dbReference type="InterPro" id="IPR017853">
    <property type="entry name" value="GH"/>
</dbReference>
<dbReference type="InterPro" id="IPR033452">
    <property type="entry name" value="GH30_C"/>
</dbReference>
<dbReference type="RefSeq" id="WP_184091776.1">
    <property type="nucleotide sequence ID" value="NZ_AP023367.1"/>
</dbReference>
<sequence length="449" mass="52016">MGAAMEFFITTYEGNKKVTKKQTIPLTVDKGAAMNVVNVYTERTYQTMLGFGGAVTEAAGYAFSKLSQEKQSEVIKLYFGVEGNRYSMIRTHLDSCDFSLKNYSAMENAEDKEMKSFSLQQEEEYILPLLRAAREERGEAFDLMLSPWSPPAFMKTNEDRNHGGKLKEEYKEFWAEYICRYIKEYEKKGFLVNRITIQNEPEAVQTWDSCIYSGEEEKEFLRDYLYKALKKHHLNRIKINIWDHNKERLYERAMAVIDKDTEPMIDGIAFHWYTGDHFEAIGLTKEAFPEKELIFTEGCVEYSRFDKDQLRNAQMYAHDMIGNINAGMTGFMDWNIFLDEKGGPNHVNNFCDAPIMIDTNNDKYEIKLSFDYIGHFSKYIKKNAKRIAHTSYTDKLELTAFKNPDDSIVVVLLNRTNEDIPVCLRMKGCNTEIVVTKNSIATGVIVWES</sequence>
<dbReference type="Gene3D" id="3.20.20.80">
    <property type="entry name" value="Glycosidases"/>
    <property type="match status" value="1"/>
</dbReference>
<comment type="similarity">
    <text evidence="1 4">Belongs to the glycosyl hydrolase 30 family.</text>
</comment>
<dbReference type="AlphaFoldDB" id="A0A6S6QZJ6"/>
<dbReference type="GO" id="GO:0016020">
    <property type="term" value="C:membrane"/>
    <property type="evidence" value="ECO:0007669"/>
    <property type="project" value="GOC"/>
</dbReference>
<dbReference type="Pfam" id="PF17189">
    <property type="entry name" value="Glyco_hydro_30C"/>
    <property type="match status" value="1"/>
</dbReference>
<reference evidence="5 6" key="1">
    <citation type="journal article" date="2016" name="Int. J. Syst. Evol. Microbiol.">
        <title>Descriptions of Anaerotaenia torta gen. nov., sp. nov. and Anaerocolumna cellulosilytica gen. nov., sp. nov. isolated from a methanogenic reactor of cattle waste.</title>
        <authorList>
            <person name="Uek A."/>
            <person name="Ohtaki Y."/>
            <person name="Kaku N."/>
            <person name="Ueki K."/>
        </authorList>
    </citation>
    <scope>NUCLEOTIDE SEQUENCE [LARGE SCALE GENOMIC DNA]</scope>
    <source>
        <strain evidence="5 6">SN021</strain>
    </source>
</reference>
<evidence type="ECO:0000256" key="3">
    <source>
        <dbReference type="ARBA" id="ARBA00022801"/>
    </source>
</evidence>
<name>A0A6S6QZJ6_9FIRM</name>
<dbReference type="InterPro" id="IPR013780">
    <property type="entry name" value="Glyco_hydro_b"/>
</dbReference>
<dbReference type="Pfam" id="PF02055">
    <property type="entry name" value="Glyco_hydro_30"/>
    <property type="match status" value="1"/>
</dbReference>
<dbReference type="EMBL" id="AP023367">
    <property type="protein sequence ID" value="BCJ96084.1"/>
    <property type="molecule type" value="Genomic_DNA"/>
</dbReference>
<evidence type="ECO:0000256" key="2">
    <source>
        <dbReference type="ARBA" id="ARBA00022729"/>
    </source>
</evidence>
<dbReference type="InterPro" id="IPR001139">
    <property type="entry name" value="Glyco_hydro_30"/>
</dbReference>
<keyword evidence="2" id="KW-0732">Signal</keyword>
<dbReference type="GO" id="GO:0006680">
    <property type="term" value="P:glucosylceramide catabolic process"/>
    <property type="evidence" value="ECO:0007669"/>
    <property type="project" value="TreeGrafter"/>
</dbReference>
<keyword evidence="6" id="KW-1185">Reference proteome</keyword>
<keyword evidence="4" id="KW-0326">Glycosidase</keyword>
<protein>
    <submittedName>
        <fullName evidence="5">Glycosyl hydrolase</fullName>
    </submittedName>
</protein>
<dbReference type="KEGG" id="acel:acsn021_36530"/>
<dbReference type="GO" id="GO:0004348">
    <property type="term" value="F:glucosylceramidase activity"/>
    <property type="evidence" value="ECO:0007669"/>
    <property type="project" value="InterPro"/>
</dbReference>
<evidence type="ECO:0000313" key="5">
    <source>
        <dbReference type="EMBL" id="BCJ96084.1"/>
    </source>
</evidence>
<dbReference type="InterPro" id="IPR033453">
    <property type="entry name" value="Glyco_hydro_30_TIM-barrel"/>
</dbReference>
<evidence type="ECO:0000256" key="1">
    <source>
        <dbReference type="ARBA" id="ARBA00005382"/>
    </source>
</evidence>
<dbReference type="Proteomes" id="UP000515561">
    <property type="component" value="Chromosome"/>
</dbReference>
<organism evidence="5 6">
    <name type="scientific">Anaerocolumna cellulosilytica</name>
    <dbReference type="NCBI Taxonomy" id="433286"/>
    <lineage>
        <taxon>Bacteria</taxon>
        <taxon>Bacillati</taxon>
        <taxon>Bacillota</taxon>
        <taxon>Clostridia</taxon>
        <taxon>Lachnospirales</taxon>
        <taxon>Lachnospiraceae</taxon>
        <taxon>Anaerocolumna</taxon>
    </lineage>
</organism>
<accession>A0A6S6QZJ6</accession>
<dbReference type="SUPFAM" id="SSF51445">
    <property type="entry name" value="(Trans)glycosidases"/>
    <property type="match status" value="1"/>
</dbReference>
<evidence type="ECO:0000313" key="6">
    <source>
        <dbReference type="Proteomes" id="UP000515561"/>
    </source>
</evidence>
<dbReference type="PANTHER" id="PTHR11069">
    <property type="entry name" value="GLUCOSYLCERAMIDASE"/>
    <property type="match status" value="1"/>
</dbReference>
<dbReference type="PANTHER" id="PTHR11069:SF23">
    <property type="entry name" value="LYSOSOMAL ACID GLUCOSYLCERAMIDASE"/>
    <property type="match status" value="1"/>
</dbReference>
<keyword evidence="3 4" id="KW-0378">Hydrolase</keyword>
<evidence type="ECO:0000256" key="4">
    <source>
        <dbReference type="RuleBase" id="RU361188"/>
    </source>
</evidence>
<dbReference type="PRINTS" id="PR00843">
    <property type="entry name" value="GLHYDRLASE30"/>
</dbReference>
<gene>
    <name evidence="5" type="primary">srfJ</name>
    <name evidence="5" type="ORF">acsn021_36530</name>
</gene>